<feature type="domain" description="C1q" evidence="6">
    <location>
        <begin position="359"/>
        <end position="496"/>
    </location>
</feature>
<dbReference type="InterPro" id="IPR008983">
    <property type="entry name" value="Tumour_necrosis_fac-like_dom"/>
</dbReference>
<dbReference type="SUPFAM" id="SSF49842">
    <property type="entry name" value="TNF-like"/>
    <property type="match status" value="1"/>
</dbReference>
<dbReference type="PROSITE" id="PS50835">
    <property type="entry name" value="IG_LIKE"/>
    <property type="match status" value="1"/>
</dbReference>
<dbReference type="InterPro" id="IPR036179">
    <property type="entry name" value="Ig-like_dom_sf"/>
</dbReference>
<feature type="signal peptide" evidence="4">
    <location>
        <begin position="1"/>
        <end position="22"/>
    </location>
</feature>
<dbReference type="InterPro" id="IPR001073">
    <property type="entry name" value="C1q_dom"/>
</dbReference>
<dbReference type="PROSITE" id="PS50871">
    <property type="entry name" value="C1Q"/>
    <property type="match status" value="1"/>
</dbReference>
<reference evidence="7" key="1">
    <citation type="journal article" date="2019" name="Dev. Comp. Immunol.">
        <title>Derivatives of the lectin complement pathway in Lophotrochozoa.</title>
        <authorList>
            <person name="Gorbushin A.M."/>
        </authorList>
    </citation>
    <scope>NUCLEOTIDE SEQUENCE</scope>
    <source>
        <tissue evidence="7">Kidney</tissue>
    </source>
</reference>
<dbReference type="Gene3D" id="2.60.40.10">
    <property type="entry name" value="Immunoglobulins"/>
    <property type="match status" value="1"/>
</dbReference>
<dbReference type="EMBL" id="MK153086">
    <property type="protein sequence ID" value="QBA18380.1"/>
    <property type="molecule type" value="mRNA"/>
</dbReference>
<gene>
    <name evidence="7" type="primary">QREP-14</name>
</gene>
<keyword evidence="3 4" id="KW-0732">Signal</keyword>
<feature type="chain" id="PRO_5019195358" evidence="4">
    <location>
        <begin position="23"/>
        <end position="496"/>
    </location>
</feature>
<name>A0A411DEM8_LITLI</name>
<dbReference type="Pfam" id="PF00386">
    <property type="entry name" value="C1q"/>
    <property type="match status" value="1"/>
</dbReference>
<dbReference type="InterPro" id="IPR007110">
    <property type="entry name" value="Ig-like_dom"/>
</dbReference>
<accession>A0A411DEM8</accession>
<evidence type="ECO:0000256" key="1">
    <source>
        <dbReference type="ARBA" id="ARBA00004613"/>
    </source>
</evidence>
<evidence type="ECO:0000256" key="3">
    <source>
        <dbReference type="ARBA" id="ARBA00022729"/>
    </source>
</evidence>
<organism evidence="7">
    <name type="scientific">Littorina littorea</name>
    <name type="common">Common periwinkle</name>
    <dbReference type="NCBI Taxonomy" id="31216"/>
    <lineage>
        <taxon>Eukaryota</taxon>
        <taxon>Metazoa</taxon>
        <taxon>Spiralia</taxon>
        <taxon>Lophotrochozoa</taxon>
        <taxon>Mollusca</taxon>
        <taxon>Gastropoda</taxon>
        <taxon>Caenogastropoda</taxon>
        <taxon>Littorinimorpha</taxon>
        <taxon>Littorinoidea</taxon>
        <taxon>Littorinidae</taxon>
        <taxon>Littorina</taxon>
    </lineage>
</organism>
<protein>
    <submittedName>
        <fullName evidence="7">VIgL family C1q-related protein 14</fullName>
    </submittedName>
</protein>
<dbReference type="SUPFAM" id="SSF48726">
    <property type="entry name" value="Immunoglobulin"/>
    <property type="match status" value="1"/>
</dbReference>
<evidence type="ECO:0000259" key="5">
    <source>
        <dbReference type="PROSITE" id="PS50835"/>
    </source>
</evidence>
<evidence type="ECO:0000259" key="6">
    <source>
        <dbReference type="PROSITE" id="PS50871"/>
    </source>
</evidence>
<dbReference type="Gene3D" id="2.60.120.40">
    <property type="match status" value="1"/>
</dbReference>
<keyword evidence="2" id="KW-0964">Secreted</keyword>
<proteinExistence type="evidence at transcript level"/>
<feature type="domain" description="Ig-like" evidence="5">
    <location>
        <begin position="161"/>
        <end position="215"/>
    </location>
</feature>
<dbReference type="SMART" id="SM00110">
    <property type="entry name" value="C1Q"/>
    <property type="match status" value="1"/>
</dbReference>
<evidence type="ECO:0000256" key="2">
    <source>
        <dbReference type="ARBA" id="ARBA00022525"/>
    </source>
</evidence>
<dbReference type="GO" id="GO:0005576">
    <property type="term" value="C:extracellular region"/>
    <property type="evidence" value="ECO:0007669"/>
    <property type="project" value="UniProtKB-SubCell"/>
</dbReference>
<sequence length="496" mass="56066">MAFSTLNVLAVICIFACGTVRSFEWDTVPDPVVYACAGKTATFPWSFRARPEVMLTDIHWVFEGSFVSEILASLTHNIFLPNPTFSPRLSHVTPAGLIMRDVTMADEGKYTVEVNVVEEGSYVTHRHSVYMQVGDKLMTRDGTLKAKQDPLWDDTKDQWVIRLTCGFFTFSGQPPIYVEWTTPAGDTTQSKDYSNGHFHLTLPPPVEGGNYTCSIPEQFLPDVCVSDGRHGNKAVAASVLVDETKVRLTLLEVGHRVFEEENRVIKEGYRVIKEENIVLKEEMNDTQTQMASLTHYVDAQNEHLTHYVDSKDENMTQYVDAHSEEVMTNVRRFEDKMAESVEMLESDLSLLSFSFNETSEKSRVQFYARYLPKSCYSKGEALTFDDTLTNHGEHFNASTGFFTVPYNGTYAFLATIGSWDRSGEYSAEVYLIVDETRVAFGFAGYPQGGNWRMTSFNAVVRLTTNQKISLKASPRKKSCFWSFVVSFTGFLLTFDP</sequence>
<comment type="subcellular location">
    <subcellularLocation>
        <location evidence="1">Secreted</location>
    </subcellularLocation>
</comment>
<dbReference type="InterPro" id="IPR050822">
    <property type="entry name" value="Cerebellin_Synaptic_Org"/>
</dbReference>
<dbReference type="InterPro" id="IPR013783">
    <property type="entry name" value="Ig-like_fold"/>
</dbReference>
<dbReference type="PRINTS" id="PR00007">
    <property type="entry name" value="COMPLEMNTC1Q"/>
</dbReference>
<evidence type="ECO:0000256" key="4">
    <source>
        <dbReference type="SAM" id="SignalP"/>
    </source>
</evidence>
<dbReference type="PANTHER" id="PTHR22923">
    <property type="entry name" value="CEREBELLIN-RELATED"/>
    <property type="match status" value="1"/>
</dbReference>
<evidence type="ECO:0000313" key="7">
    <source>
        <dbReference type="EMBL" id="QBA18380.1"/>
    </source>
</evidence>
<dbReference type="PANTHER" id="PTHR22923:SF116">
    <property type="entry name" value="C1Q DOMAIN-CONTAINING PROTEIN"/>
    <property type="match status" value="1"/>
</dbReference>
<dbReference type="AlphaFoldDB" id="A0A411DEM8"/>